<evidence type="ECO:0000313" key="3">
    <source>
        <dbReference type="EMBL" id="KAB0487831.1"/>
    </source>
</evidence>
<reference evidence="4 5" key="1">
    <citation type="submission" date="2016-10" db="EMBL/GenBank/DDBJ databases">
        <authorList>
            <person name="de Groot N.N."/>
        </authorList>
    </citation>
    <scope>NUCLEOTIDE SEQUENCE [LARGE SCALE GENOMIC DNA]</scope>
    <source>
        <strain evidence="4 5">BS3776</strain>
    </source>
</reference>
<evidence type="ECO:0000313" key="4">
    <source>
        <dbReference type="EMBL" id="SDP65048.1"/>
    </source>
</evidence>
<organism evidence="4 5">
    <name type="scientific">Pseudomonas reinekei</name>
    <dbReference type="NCBI Taxonomy" id="395598"/>
    <lineage>
        <taxon>Bacteria</taxon>
        <taxon>Pseudomonadati</taxon>
        <taxon>Pseudomonadota</taxon>
        <taxon>Gammaproteobacteria</taxon>
        <taxon>Pseudomonadales</taxon>
        <taxon>Pseudomonadaceae</taxon>
        <taxon>Pseudomonas</taxon>
    </lineage>
</organism>
<feature type="region of interest" description="Disordered" evidence="1">
    <location>
        <begin position="1"/>
        <end position="36"/>
    </location>
</feature>
<reference evidence="3 6" key="2">
    <citation type="submission" date="2019-09" db="EMBL/GenBank/DDBJ databases">
        <title>Draft genome sequences of 48 bacterial type strains from the CCUG.</title>
        <authorList>
            <person name="Tunovic T."/>
            <person name="Pineiro-Iglesias B."/>
            <person name="Unosson C."/>
            <person name="Inganas E."/>
            <person name="Ohlen M."/>
            <person name="Cardew S."/>
            <person name="Jensie-Markopoulos S."/>
            <person name="Salva-Serra F."/>
            <person name="Jaen-Luchoro D."/>
            <person name="Karlsson R."/>
            <person name="Svensson-Stadler L."/>
            <person name="Chun J."/>
            <person name="Moore E."/>
        </authorList>
    </citation>
    <scope>NUCLEOTIDE SEQUENCE [LARGE SCALE GENOMIC DNA]</scope>
    <source>
        <strain evidence="3 6">CCUG 53116</strain>
    </source>
</reference>
<feature type="transmembrane region" description="Helical" evidence="2">
    <location>
        <begin position="569"/>
        <end position="591"/>
    </location>
</feature>
<gene>
    <name evidence="3" type="ORF">F7R15_03060</name>
    <name evidence="4" type="ORF">SAMN04490202_5363</name>
</gene>
<feature type="transmembrane region" description="Helical" evidence="2">
    <location>
        <begin position="598"/>
        <end position="619"/>
    </location>
</feature>
<proteinExistence type="predicted"/>
<protein>
    <submittedName>
        <fullName evidence="4">Uncharacterized protein</fullName>
    </submittedName>
</protein>
<feature type="region of interest" description="Disordered" evidence="1">
    <location>
        <begin position="626"/>
        <end position="649"/>
    </location>
</feature>
<name>A0A1H0UGC6_PSERE</name>
<evidence type="ECO:0000313" key="5">
    <source>
        <dbReference type="Proteomes" id="UP000198549"/>
    </source>
</evidence>
<dbReference type="RefSeq" id="WP_139315744.1">
    <property type="nucleotide sequence ID" value="NZ_LT629709.1"/>
</dbReference>
<dbReference type="EMBL" id="VZPS01000002">
    <property type="protein sequence ID" value="KAB0487831.1"/>
    <property type="molecule type" value="Genomic_DNA"/>
</dbReference>
<dbReference type="OrthoDB" id="5572038at2"/>
<dbReference type="Proteomes" id="UP000198549">
    <property type="component" value="Chromosome I"/>
</dbReference>
<accession>A0A1H0UGC6</accession>
<evidence type="ECO:0000256" key="2">
    <source>
        <dbReference type="SAM" id="Phobius"/>
    </source>
</evidence>
<feature type="region of interest" description="Disordered" evidence="1">
    <location>
        <begin position="44"/>
        <end position="63"/>
    </location>
</feature>
<keyword evidence="2" id="KW-1133">Transmembrane helix</keyword>
<dbReference type="Proteomes" id="UP000460142">
    <property type="component" value="Unassembled WGS sequence"/>
</dbReference>
<evidence type="ECO:0000256" key="1">
    <source>
        <dbReference type="SAM" id="MobiDB-lite"/>
    </source>
</evidence>
<keyword evidence="2" id="KW-0472">Membrane</keyword>
<evidence type="ECO:0000313" key="6">
    <source>
        <dbReference type="Proteomes" id="UP000460142"/>
    </source>
</evidence>
<keyword evidence="2" id="KW-0812">Transmembrane</keyword>
<sequence>MPSVNATATALRTAPNPIQTALSPPANRLSSAQLRNSPTARHIQLTPEGAPAGGSPASRDSKLPIPCPVYSSILGAKDIPDSWKKNSIYDQVSLEKSWSKVVVQLQDGHVSEKDVYQTLKSGFLQTPTGKVLAPLFIESIMRSIRPLGDLKQEQLREFVEVICLFPPARWADSFGENVNFPRGKYGEGVHGIIQDQLTATRAERDQKIADGELLDDDTWQALRDFTQQTRQYIPASSDAELNAILTQLEDLIHIRPSPKEAMLLMDDFVEAMHEPRPDEFQRWPENFSAIVQKFSERLKTIEIIDNRPDRTWLEEIVAIGALSPVSLKDVGGAASSAVRMAYDFVFGGKTEPAPPEKMQGPSPSKLLLSMQEIERTSSFYNEVVMTGPGVPNGLAAKMLYAVNAMHTVGLMDVLPNLPLTSPAISPTALAILPKTATVHTPPTLKEQAEGLATEVDDFIASIKSATGTGSEENVSHDPGAADAPASSTVLPMLDQLAQSIREVLSRVDDALTFPAASALPTENIPLAAMETGEYFDPLNADPIYADTVEPSPSWREAIAPAINQVVSRLAAVLNTFGGYTVGAAASGFQLARNNPGTAAVVGIVGFGGFLTALGTYLTFFKEQFPEQPPADKEPANTLPPLENGAAPTQQQIDDEWESGTGTSVVAQPTPVAIPATDGRETTIDNTVTTESGEITTPIFRTTLPQEQAENESTVETVDFIPADDLLIGETAASHEQRIDDEIESIVDTPLAKGLPPLSEAILELMYQSPEHNLLTDEHLLHEVTLLLEQHSKSTPEKTYVELIQAVQAHSPAQTLPPQSETTPATPRPALAPVRVKREANFAGPPPLPAMAAMSAADDVDTPASTISDEERLDQYLATMAGLHDPHVAPDQGIENEIDTAVDPELSAAREVVKLLRSRRSVTWAEASRATGDLQLMSRYTQKVLASLTFPMTDATLVVPTHSTFGRCWSNYNDAIKNPFFQDWAAKVGLELATVKVHLDTNSLSGMTNGQRTKFTLTDNSGWARVSGPILRAANVISPTHHTVAYPLPAGAVPFTLVAAFHGETELTDMATAQSRASELNANGAFFPLPADDPFRPAELRSEATVESQKQHLGDIYSHHRLVTALNSLIQGKSDDASVKLDDVLMAPSFDSTFALKHPAEAQKMVSAHRYISASGWTVPTNVAQARNLIEVLSTAIPASPKTGNFWGAFAYPRPLTSTQRNIITSETRSFLGTSAANGLLEKLLQDTSFSTPAQGLKLALNTEEAETLGKTLALKLDALPTADSAAEWAMAALLLDLDPTPGQPRNHVAGYDLTQQANLGAKPSAVVSALEQYLVAQGKVTTATAPVAAYHLLAGSAPEFLVRNIPDNLICGTHTWTMLRIAVSRIEQLSPGASFGMKFEDIMKYGDLEPISVGQEIAVQSLSVNPLIDWAIANGVIEKNVSDSYSPQQMKIAGEKFQSVREELAHARDFLTTPAPTRKALALAELTRVFGEGLPYEEPCFSSTGSPMPQPPYSMLDLYTTGHLQPGKFRSSNSEIPTATVESKLGQLKNVAQLFEGEFNKYFDDLLAGSQSVFKYLVSQLPIDDRRSLEYGTQKFYSVRSEAIVEDLTPEVKDNHKGRHGILIRSEYENKVTYFEVFPSSLQIRKRANLPESLPLGGTPATVKYPDNAGKPITIEAGKFLPFDWEAYQKGAPPREGKISKIIIDEIIPQTLRAKMPGLGYTFGVVPNAFAPHSWTSHIASVAVNEHFITGREQLRELAKGVTTWEEQQAYSASVMRFFESLIPFKSCIDNIQSGKTGDAVLDCTLDAAGFVIPGIGVAGKIAQVAKSGAKFIPKVLKITWIAGSNIVINANPLDGVGDLLKVGTNVVGKLGSRAYSAANSGIEQLKNLYGTTKAVDPQIISKRADIARGTVGAAPVGGQTEKVTAVFKDGKWYDYDIDNNRAHGPALKNFRPDSAIGLQRTTFSDGTTAYTNARLFDREPHTIQRMSHTDVVVGDKIYRLDQKHPDVLNELSSAAYFKQAEGFEDVCSFGRIAKRTGNLCFSKIVKQHTRPLKRLQSVQHKRLFPALSVNGASRKVVHERRLYTVANNGNTQVMIPSPLTEPLQFRLHTKGKIVDDKNFGLPNKEVDADLALKTRVVRLDGIVHGIDDQRDARAFLVNYDHKNTGLKPYLVVESDTGLFYYCDYDPAVVDNIAFKKIDTLYRGSLGSELIKAHDTVKDQILMAAGVPINNDFVALPPLDSLYMDLVLKKGFTPQKIEALKAKVALLTPEKQREFVLAVWNRGNVGNVEIAAQTIKIEPIAKPSGFSLLSSADQNKIYANAAKAMVDQQFEATGLKSANQVILNDPSDMQRQVLTRPLVIWEYTRRNAPNYADQILRTGAGNCDQMAWAAKKIITESQGTAEIWNMPGAHTFTLVGVPRGTVAKTVDFSEPEFKDAWVVDPWADISCPASEYMTKLEAQMILWELDGKMLLMTDWLAPSLTQDWGFPTNPQWLDMLIQGDKFPS</sequence>
<dbReference type="EMBL" id="LT629709">
    <property type="protein sequence ID" value="SDP65048.1"/>
    <property type="molecule type" value="Genomic_DNA"/>
</dbReference>